<dbReference type="GO" id="GO:0005886">
    <property type="term" value="C:plasma membrane"/>
    <property type="evidence" value="ECO:0007669"/>
    <property type="project" value="UniProtKB-SubCell"/>
</dbReference>
<keyword evidence="12 19" id="KW-1133">Transmembrane helix</keyword>
<dbReference type="NCBIfam" id="TIGR00317">
    <property type="entry name" value="cobS"/>
    <property type="match status" value="1"/>
</dbReference>
<dbReference type="GO" id="GO:0009236">
    <property type="term" value="P:cobalamin biosynthetic process"/>
    <property type="evidence" value="ECO:0007669"/>
    <property type="project" value="UniProtKB-UniRule"/>
</dbReference>
<evidence type="ECO:0000256" key="2">
    <source>
        <dbReference type="ARBA" id="ARBA00004651"/>
    </source>
</evidence>
<dbReference type="Pfam" id="PF02654">
    <property type="entry name" value="CobS"/>
    <property type="match status" value="1"/>
</dbReference>
<protein>
    <recommendedName>
        <fullName evidence="6 19">Adenosylcobinamide-GDP ribazoletransferase</fullName>
        <ecNumber evidence="5 19">2.7.8.26</ecNumber>
    </recommendedName>
    <alternativeName>
        <fullName evidence="16 19">Cobalamin synthase</fullName>
    </alternativeName>
    <alternativeName>
        <fullName evidence="15 19">Cobalamin-5'-phosphate synthase</fullName>
    </alternativeName>
</protein>
<evidence type="ECO:0000313" key="21">
    <source>
        <dbReference type="Proteomes" id="UP000197019"/>
    </source>
</evidence>
<evidence type="ECO:0000256" key="18">
    <source>
        <dbReference type="ARBA" id="ARBA00049504"/>
    </source>
</evidence>
<keyword evidence="13 19" id="KW-0472">Membrane</keyword>
<reference evidence="20 21" key="1">
    <citation type="submission" date="2017-06" db="EMBL/GenBank/DDBJ databases">
        <title>Genome Sequencing of the methanotroph Methylovulum psychrotolerants str. HV10-M2 isolated from a high-altitude environment.</title>
        <authorList>
            <person name="Mateos-Rivera A."/>
        </authorList>
    </citation>
    <scope>NUCLEOTIDE SEQUENCE [LARGE SCALE GENOMIC DNA]</scope>
    <source>
        <strain evidence="20 21">HV10_M2</strain>
    </source>
</reference>
<keyword evidence="21" id="KW-1185">Reference proteome</keyword>
<evidence type="ECO:0000256" key="15">
    <source>
        <dbReference type="ARBA" id="ARBA00032605"/>
    </source>
</evidence>
<keyword evidence="8 19" id="KW-0169">Cobalamin biosynthesis</keyword>
<evidence type="ECO:0000256" key="14">
    <source>
        <dbReference type="ARBA" id="ARBA00025228"/>
    </source>
</evidence>
<feature type="transmembrane region" description="Helical" evidence="19">
    <location>
        <begin position="107"/>
        <end position="130"/>
    </location>
</feature>
<dbReference type="Proteomes" id="UP000197019">
    <property type="component" value="Chromosome"/>
</dbReference>
<dbReference type="InterPro" id="IPR003805">
    <property type="entry name" value="CobS"/>
</dbReference>
<comment type="catalytic activity">
    <reaction evidence="18 19">
        <text>alpha-ribazole 5'-phosphate + adenosylcob(III)inamide-GDP = adenosylcob(III)alamin 5'-phosphate + GMP + H(+)</text>
        <dbReference type="Rhea" id="RHEA:23560"/>
        <dbReference type="ChEBI" id="CHEBI:15378"/>
        <dbReference type="ChEBI" id="CHEBI:57918"/>
        <dbReference type="ChEBI" id="CHEBI:58115"/>
        <dbReference type="ChEBI" id="CHEBI:60487"/>
        <dbReference type="ChEBI" id="CHEBI:60493"/>
        <dbReference type="EC" id="2.7.8.26"/>
    </reaction>
</comment>
<comment type="function">
    <text evidence="14 19">Joins adenosylcobinamide-GDP and alpha-ribazole to generate adenosylcobalamin (Ado-cobalamin). Also synthesizes adenosylcobalamin 5'-phosphate from adenosylcobinamide-GDP and alpha-ribazole 5'-phosphate.</text>
</comment>
<comment type="pathway">
    <text evidence="3 19">Cofactor biosynthesis; adenosylcobalamin biosynthesis; adenosylcobalamin from cob(II)yrinate a,c-diamide: step 7/7.</text>
</comment>
<evidence type="ECO:0000256" key="8">
    <source>
        <dbReference type="ARBA" id="ARBA00022573"/>
    </source>
</evidence>
<feature type="transmembrane region" description="Helical" evidence="19">
    <location>
        <begin position="60"/>
        <end position="77"/>
    </location>
</feature>
<keyword evidence="7 19" id="KW-1003">Cell membrane</keyword>
<dbReference type="EC" id="2.7.8.26" evidence="5 19"/>
<evidence type="ECO:0000256" key="11">
    <source>
        <dbReference type="ARBA" id="ARBA00022842"/>
    </source>
</evidence>
<dbReference type="GO" id="GO:0008818">
    <property type="term" value="F:cobalamin 5'-phosphate synthase activity"/>
    <property type="evidence" value="ECO:0007669"/>
    <property type="project" value="UniProtKB-UniRule"/>
</dbReference>
<name>A0A1Z4C1F8_9GAMM</name>
<evidence type="ECO:0000256" key="4">
    <source>
        <dbReference type="ARBA" id="ARBA00010561"/>
    </source>
</evidence>
<keyword evidence="9 19" id="KW-0808">Transferase</keyword>
<evidence type="ECO:0000256" key="6">
    <source>
        <dbReference type="ARBA" id="ARBA00015850"/>
    </source>
</evidence>
<evidence type="ECO:0000256" key="12">
    <source>
        <dbReference type="ARBA" id="ARBA00022989"/>
    </source>
</evidence>
<dbReference type="GO" id="GO:0051073">
    <property type="term" value="F:adenosylcobinamide-GDP ribazoletransferase activity"/>
    <property type="evidence" value="ECO:0007669"/>
    <property type="project" value="UniProtKB-UniRule"/>
</dbReference>
<comment type="similarity">
    <text evidence="4 19">Belongs to the CobS family.</text>
</comment>
<dbReference type="PANTHER" id="PTHR34148">
    <property type="entry name" value="ADENOSYLCOBINAMIDE-GDP RIBAZOLETRANSFERASE"/>
    <property type="match status" value="1"/>
</dbReference>
<comment type="cofactor">
    <cofactor evidence="1 19">
        <name>Mg(2+)</name>
        <dbReference type="ChEBI" id="CHEBI:18420"/>
    </cofactor>
</comment>
<gene>
    <name evidence="19 20" type="primary">cobS</name>
    <name evidence="20" type="ORF">CEK71_15485</name>
</gene>
<dbReference type="PANTHER" id="PTHR34148:SF1">
    <property type="entry name" value="ADENOSYLCOBINAMIDE-GDP RIBAZOLETRANSFERASE"/>
    <property type="match status" value="1"/>
</dbReference>
<keyword evidence="11 19" id="KW-0460">Magnesium</keyword>
<evidence type="ECO:0000256" key="1">
    <source>
        <dbReference type="ARBA" id="ARBA00001946"/>
    </source>
</evidence>
<evidence type="ECO:0000256" key="17">
    <source>
        <dbReference type="ARBA" id="ARBA00048623"/>
    </source>
</evidence>
<dbReference type="UniPathway" id="UPA00148">
    <property type="reaction ID" value="UER00238"/>
</dbReference>
<dbReference type="HAMAP" id="MF_00719">
    <property type="entry name" value="CobS"/>
    <property type="match status" value="1"/>
</dbReference>
<dbReference type="AlphaFoldDB" id="A0A1Z4C1F8"/>
<evidence type="ECO:0000256" key="19">
    <source>
        <dbReference type="HAMAP-Rule" id="MF_00719"/>
    </source>
</evidence>
<evidence type="ECO:0000256" key="5">
    <source>
        <dbReference type="ARBA" id="ARBA00013200"/>
    </source>
</evidence>
<keyword evidence="10 19" id="KW-0812">Transmembrane</keyword>
<dbReference type="KEGG" id="mpsy:CEK71_15485"/>
<feature type="transmembrane region" description="Helical" evidence="19">
    <location>
        <begin position="177"/>
        <end position="200"/>
    </location>
</feature>
<evidence type="ECO:0000256" key="7">
    <source>
        <dbReference type="ARBA" id="ARBA00022475"/>
    </source>
</evidence>
<dbReference type="OrthoDB" id="9794626at2"/>
<evidence type="ECO:0000256" key="10">
    <source>
        <dbReference type="ARBA" id="ARBA00022692"/>
    </source>
</evidence>
<dbReference type="RefSeq" id="WP_088620223.1">
    <property type="nucleotide sequence ID" value="NZ_CP022129.1"/>
</dbReference>
<dbReference type="EMBL" id="CP022129">
    <property type="protein sequence ID" value="ASF47351.1"/>
    <property type="molecule type" value="Genomic_DNA"/>
</dbReference>
<evidence type="ECO:0000256" key="9">
    <source>
        <dbReference type="ARBA" id="ARBA00022679"/>
    </source>
</evidence>
<evidence type="ECO:0000256" key="13">
    <source>
        <dbReference type="ARBA" id="ARBA00023136"/>
    </source>
</evidence>
<proteinExistence type="inferred from homology"/>
<evidence type="ECO:0000256" key="16">
    <source>
        <dbReference type="ARBA" id="ARBA00032853"/>
    </source>
</evidence>
<accession>A0A1Z4C1F8</accession>
<evidence type="ECO:0000313" key="20">
    <source>
        <dbReference type="EMBL" id="ASF47351.1"/>
    </source>
</evidence>
<feature type="transmembrane region" description="Helical" evidence="19">
    <location>
        <begin position="33"/>
        <end position="54"/>
    </location>
</feature>
<organism evidence="20 21">
    <name type="scientific">Methylovulum psychrotolerans</name>
    <dbReference type="NCBI Taxonomy" id="1704499"/>
    <lineage>
        <taxon>Bacteria</taxon>
        <taxon>Pseudomonadati</taxon>
        <taxon>Pseudomonadota</taxon>
        <taxon>Gammaproteobacteria</taxon>
        <taxon>Methylococcales</taxon>
        <taxon>Methylococcaceae</taxon>
        <taxon>Methylovulum</taxon>
    </lineage>
</organism>
<comment type="catalytic activity">
    <reaction evidence="17 19">
        <text>alpha-ribazole + adenosylcob(III)inamide-GDP = adenosylcob(III)alamin + GMP + H(+)</text>
        <dbReference type="Rhea" id="RHEA:16049"/>
        <dbReference type="ChEBI" id="CHEBI:10329"/>
        <dbReference type="ChEBI" id="CHEBI:15378"/>
        <dbReference type="ChEBI" id="CHEBI:18408"/>
        <dbReference type="ChEBI" id="CHEBI:58115"/>
        <dbReference type="ChEBI" id="CHEBI:60487"/>
        <dbReference type="EC" id="2.7.8.26"/>
    </reaction>
</comment>
<evidence type="ECO:0000256" key="3">
    <source>
        <dbReference type="ARBA" id="ARBA00004663"/>
    </source>
</evidence>
<sequence>MFKLKHFQLALSFYTRLPTPQNLDYQQLPQASVYLPLVGWVVGLGCGLVFAGAALLWSPWTAAILAVVAGIFLTGAFHEDGFADVCDGFGGGWGQERILEIMKDSRVGAYGAIGIGLLLLLKISVLAALPMAVVPWLLWAGHSASRLPPLLLMRRYEYARIGASKGAAGVFKPDSRALGFAALCALLPLLGLPLWCWWAVLPMLAVNALLGGYFYRQIGGYTGDCLGAAQQVAEVVFYLAVSGLWTFI</sequence>
<comment type="subcellular location">
    <subcellularLocation>
        <location evidence="2 19">Cell membrane</location>
        <topology evidence="2 19">Multi-pass membrane protein</topology>
    </subcellularLocation>
</comment>